<gene>
    <name evidence="3" type="ORF">GSI_04974</name>
</gene>
<keyword evidence="1" id="KW-0812">Transmembrane</keyword>
<evidence type="ECO:0000313" key="3">
    <source>
        <dbReference type="EMBL" id="PIL32857.1"/>
    </source>
</evidence>
<sequence>MASIGSMADVLSSLFTTTYCTNTALTILFYDWLLCLDQEIACVWKAGDIFNAGSLVYALSRFPLMLGMIFTTATIFPLSAPR</sequence>
<dbReference type="OrthoDB" id="2757660at2759"/>
<name>A0A2G8SGM9_9APHY</name>
<feature type="transmembrane region" description="Helical" evidence="1">
    <location>
        <begin position="62"/>
        <end position="80"/>
    </location>
</feature>
<dbReference type="InterPro" id="IPR045340">
    <property type="entry name" value="DUF6533"/>
</dbReference>
<keyword evidence="1" id="KW-0472">Membrane</keyword>
<reference evidence="3 4" key="1">
    <citation type="journal article" date="2015" name="Sci. Rep.">
        <title>Chromosome-level genome map provides insights into diverse defense mechanisms in the medicinal fungus Ganoderma sinense.</title>
        <authorList>
            <person name="Zhu Y."/>
            <person name="Xu J."/>
            <person name="Sun C."/>
            <person name="Zhou S."/>
            <person name="Xu H."/>
            <person name="Nelson D.R."/>
            <person name="Qian J."/>
            <person name="Song J."/>
            <person name="Luo H."/>
            <person name="Xiang L."/>
            <person name="Li Y."/>
            <person name="Xu Z."/>
            <person name="Ji A."/>
            <person name="Wang L."/>
            <person name="Lu S."/>
            <person name="Hayward A."/>
            <person name="Sun W."/>
            <person name="Li X."/>
            <person name="Schwartz D.C."/>
            <person name="Wang Y."/>
            <person name="Chen S."/>
        </authorList>
    </citation>
    <scope>NUCLEOTIDE SEQUENCE [LARGE SCALE GENOMIC DNA]</scope>
    <source>
        <strain evidence="3 4">ZZ0214-1</strain>
    </source>
</reference>
<dbReference type="Pfam" id="PF20151">
    <property type="entry name" value="DUF6533"/>
    <property type="match status" value="1"/>
</dbReference>
<feature type="domain" description="DUF6533" evidence="2">
    <location>
        <begin position="19"/>
        <end position="63"/>
    </location>
</feature>
<dbReference type="AlphaFoldDB" id="A0A2G8SGM9"/>
<evidence type="ECO:0000259" key="2">
    <source>
        <dbReference type="Pfam" id="PF20151"/>
    </source>
</evidence>
<evidence type="ECO:0000256" key="1">
    <source>
        <dbReference type="SAM" id="Phobius"/>
    </source>
</evidence>
<dbReference type="EMBL" id="AYKW01000009">
    <property type="protein sequence ID" value="PIL32857.1"/>
    <property type="molecule type" value="Genomic_DNA"/>
</dbReference>
<dbReference type="Proteomes" id="UP000230002">
    <property type="component" value="Unassembled WGS sequence"/>
</dbReference>
<accession>A0A2G8SGM9</accession>
<comment type="caution">
    <text evidence="3">The sequence shown here is derived from an EMBL/GenBank/DDBJ whole genome shotgun (WGS) entry which is preliminary data.</text>
</comment>
<proteinExistence type="predicted"/>
<keyword evidence="1" id="KW-1133">Transmembrane helix</keyword>
<keyword evidence="4" id="KW-1185">Reference proteome</keyword>
<evidence type="ECO:0000313" key="4">
    <source>
        <dbReference type="Proteomes" id="UP000230002"/>
    </source>
</evidence>
<organism evidence="3 4">
    <name type="scientific">Ganoderma sinense ZZ0214-1</name>
    <dbReference type="NCBI Taxonomy" id="1077348"/>
    <lineage>
        <taxon>Eukaryota</taxon>
        <taxon>Fungi</taxon>
        <taxon>Dikarya</taxon>
        <taxon>Basidiomycota</taxon>
        <taxon>Agaricomycotina</taxon>
        <taxon>Agaricomycetes</taxon>
        <taxon>Polyporales</taxon>
        <taxon>Polyporaceae</taxon>
        <taxon>Ganoderma</taxon>
    </lineage>
</organism>
<protein>
    <recommendedName>
        <fullName evidence="2">DUF6533 domain-containing protein</fullName>
    </recommendedName>
</protein>